<dbReference type="CDD" id="cd02064">
    <property type="entry name" value="FAD_synthetase_N"/>
    <property type="match status" value="1"/>
</dbReference>
<dbReference type="GO" id="GO:0003919">
    <property type="term" value="F:FMN adenylyltransferase activity"/>
    <property type="evidence" value="ECO:0007669"/>
    <property type="project" value="UniProtKB-UniRule"/>
</dbReference>
<comment type="pathway">
    <text evidence="3 15">Cofactor biosynthesis; FMN biosynthesis; FMN from riboflavin (ATP route): step 1/1.</text>
</comment>
<dbReference type="GO" id="GO:0006747">
    <property type="term" value="P:FAD biosynthetic process"/>
    <property type="evidence" value="ECO:0007669"/>
    <property type="project" value="UniProtKB-UniRule"/>
</dbReference>
<evidence type="ECO:0000256" key="15">
    <source>
        <dbReference type="PIRNR" id="PIRNR004491"/>
    </source>
</evidence>
<keyword evidence="8 15" id="KW-0547">Nucleotide-binding</keyword>
<evidence type="ECO:0000256" key="4">
    <source>
        <dbReference type="ARBA" id="ARBA00022630"/>
    </source>
</evidence>
<reference evidence="17 18" key="1">
    <citation type="submission" date="2017-09" db="EMBL/GenBank/DDBJ databases">
        <authorList>
            <person name="Ehlers B."/>
            <person name="Leendertz F.H."/>
        </authorList>
    </citation>
    <scope>NUCLEOTIDE SEQUENCE [LARGE SCALE GENOMIC DNA]</scope>
    <source>
        <strain evidence="17 18">CGMCC 1.05381</strain>
    </source>
</reference>
<keyword evidence="18" id="KW-1185">Reference proteome</keyword>
<gene>
    <name evidence="17" type="ORF">SAMN06296378_2187</name>
</gene>
<dbReference type="InterPro" id="IPR015864">
    <property type="entry name" value="FAD_synthase"/>
</dbReference>
<dbReference type="EMBL" id="OCST01000004">
    <property type="protein sequence ID" value="SOE70279.1"/>
    <property type="molecule type" value="Genomic_DNA"/>
</dbReference>
<accession>A0A2C8ZWL4</accession>
<dbReference type="GO" id="GO:0009231">
    <property type="term" value="P:riboflavin biosynthetic process"/>
    <property type="evidence" value="ECO:0007669"/>
    <property type="project" value="InterPro"/>
</dbReference>
<keyword evidence="4 15" id="KW-0285">Flavoprotein</keyword>
<keyword evidence="5 15" id="KW-0288">FMN</keyword>
<sequence length="314" mass="33332">MQTFTSTSDVPQDFGPSAVTIGKFDGMHLGHRAVVSALLGLARERALTSIVVTFDRNPLSLLRPGICPPALASNTQKLESLADAGVDATLLVHFDHEFSALTATDFMQQILVDSLHAAVLLVGADFRFGHGGEGTIDTLRDFGRSHGIDVLVVDDVVREDSRRVSSTSVRELIIEGKVAEAAVLLGALHSIRGTVVHGAQRGRTLGYPTANLSPAVEGLVPADGVYAAWMTVDGVRYPSAVSVGNNPTFDRVPAKQVEAHAIDADVDFYDRAAEVSFVDFIRGMRKFDGAAALVAQMAADVSDVRSVLGVAQRA</sequence>
<evidence type="ECO:0000256" key="10">
    <source>
        <dbReference type="ARBA" id="ARBA00022827"/>
    </source>
</evidence>
<dbReference type="PANTHER" id="PTHR22749:SF6">
    <property type="entry name" value="RIBOFLAVIN KINASE"/>
    <property type="match status" value="1"/>
</dbReference>
<dbReference type="FunFam" id="2.40.30.30:FF:000003">
    <property type="entry name" value="Riboflavin biosynthesis protein"/>
    <property type="match status" value="1"/>
</dbReference>
<dbReference type="PIRSF" id="PIRSF004491">
    <property type="entry name" value="FAD_Synth"/>
    <property type="match status" value="1"/>
</dbReference>
<evidence type="ECO:0000256" key="6">
    <source>
        <dbReference type="ARBA" id="ARBA00022679"/>
    </source>
</evidence>
<comment type="catalytic activity">
    <reaction evidence="13 15">
        <text>riboflavin + ATP = FMN + ADP + H(+)</text>
        <dbReference type="Rhea" id="RHEA:14357"/>
        <dbReference type="ChEBI" id="CHEBI:15378"/>
        <dbReference type="ChEBI" id="CHEBI:30616"/>
        <dbReference type="ChEBI" id="CHEBI:57986"/>
        <dbReference type="ChEBI" id="CHEBI:58210"/>
        <dbReference type="ChEBI" id="CHEBI:456216"/>
        <dbReference type="EC" id="2.7.1.26"/>
    </reaction>
</comment>
<keyword evidence="9 15" id="KW-0418">Kinase</keyword>
<keyword evidence="6 15" id="KW-0808">Transferase</keyword>
<evidence type="ECO:0000256" key="2">
    <source>
        <dbReference type="ARBA" id="ARBA00004726"/>
    </source>
</evidence>
<comment type="catalytic activity">
    <reaction evidence="14 15">
        <text>FMN + ATP + H(+) = FAD + diphosphate</text>
        <dbReference type="Rhea" id="RHEA:17237"/>
        <dbReference type="ChEBI" id="CHEBI:15378"/>
        <dbReference type="ChEBI" id="CHEBI:30616"/>
        <dbReference type="ChEBI" id="CHEBI:33019"/>
        <dbReference type="ChEBI" id="CHEBI:57692"/>
        <dbReference type="ChEBI" id="CHEBI:58210"/>
        <dbReference type="EC" id="2.7.7.2"/>
    </reaction>
</comment>
<evidence type="ECO:0000256" key="13">
    <source>
        <dbReference type="ARBA" id="ARBA00047880"/>
    </source>
</evidence>
<keyword evidence="12" id="KW-0511">Multifunctional enzyme</keyword>
<dbReference type="OrthoDB" id="9803667at2"/>
<dbReference type="GO" id="GO:0005524">
    <property type="term" value="F:ATP binding"/>
    <property type="evidence" value="ECO:0007669"/>
    <property type="project" value="UniProtKB-UniRule"/>
</dbReference>
<dbReference type="SUPFAM" id="SSF82114">
    <property type="entry name" value="Riboflavin kinase-like"/>
    <property type="match status" value="1"/>
</dbReference>
<evidence type="ECO:0000256" key="12">
    <source>
        <dbReference type="ARBA" id="ARBA00023268"/>
    </source>
</evidence>
<comment type="function">
    <text evidence="1">Catalyzes the phosphorylation of riboflavin to FMN followed by the adenylation of FMN to FAD.</text>
</comment>
<keyword evidence="10 15" id="KW-0274">FAD</keyword>
<dbReference type="InterPro" id="IPR023465">
    <property type="entry name" value="Riboflavin_kinase_dom_sf"/>
</dbReference>
<evidence type="ECO:0000256" key="14">
    <source>
        <dbReference type="ARBA" id="ARBA00049494"/>
    </source>
</evidence>
<evidence type="ECO:0000256" key="5">
    <source>
        <dbReference type="ARBA" id="ARBA00022643"/>
    </source>
</evidence>
<dbReference type="InterPro" id="IPR014729">
    <property type="entry name" value="Rossmann-like_a/b/a_fold"/>
</dbReference>
<dbReference type="Pfam" id="PF01687">
    <property type="entry name" value="Flavokinase"/>
    <property type="match status" value="1"/>
</dbReference>
<dbReference type="Gene3D" id="2.40.30.30">
    <property type="entry name" value="Riboflavin kinase-like"/>
    <property type="match status" value="1"/>
</dbReference>
<dbReference type="AlphaFoldDB" id="A0A2C8ZWL4"/>
<dbReference type="Gene3D" id="3.40.50.620">
    <property type="entry name" value="HUPs"/>
    <property type="match status" value="1"/>
</dbReference>
<dbReference type="InterPro" id="IPR015865">
    <property type="entry name" value="Riboflavin_kinase_bac/euk"/>
</dbReference>
<dbReference type="GO" id="GO:0009398">
    <property type="term" value="P:FMN biosynthetic process"/>
    <property type="evidence" value="ECO:0007669"/>
    <property type="project" value="UniProtKB-UniRule"/>
</dbReference>
<evidence type="ECO:0000256" key="9">
    <source>
        <dbReference type="ARBA" id="ARBA00022777"/>
    </source>
</evidence>
<dbReference type="Proteomes" id="UP000219440">
    <property type="component" value="Unassembled WGS sequence"/>
</dbReference>
<comment type="similarity">
    <text evidence="15">Belongs to the ribF family.</text>
</comment>
<name>A0A2C8ZWL4_9MICO</name>
<evidence type="ECO:0000256" key="3">
    <source>
        <dbReference type="ARBA" id="ARBA00005201"/>
    </source>
</evidence>
<keyword evidence="11 15" id="KW-0067">ATP-binding</keyword>
<proteinExistence type="inferred from homology"/>
<dbReference type="SUPFAM" id="SSF52374">
    <property type="entry name" value="Nucleotidylyl transferase"/>
    <property type="match status" value="1"/>
</dbReference>
<evidence type="ECO:0000259" key="16">
    <source>
        <dbReference type="SMART" id="SM00904"/>
    </source>
</evidence>
<dbReference type="NCBIfam" id="TIGR00083">
    <property type="entry name" value="ribF"/>
    <property type="match status" value="1"/>
</dbReference>
<evidence type="ECO:0000313" key="17">
    <source>
        <dbReference type="EMBL" id="SOE70279.1"/>
    </source>
</evidence>
<dbReference type="Pfam" id="PF06574">
    <property type="entry name" value="FAD_syn"/>
    <property type="match status" value="1"/>
</dbReference>
<dbReference type="InterPro" id="IPR023468">
    <property type="entry name" value="Riboflavin_kinase"/>
</dbReference>
<dbReference type="InterPro" id="IPR002606">
    <property type="entry name" value="Riboflavin_kinase_bac"/>
</dbReference>
<keyword evidence="7 15" id="KW-0548">Nucleotidyltransferase</keyword>
<dbReference type="GO" id="GO:0008531">
    <property type="term" value="F:riboflavin kinase activity"/>
    <property type="evidence" value="ECO:0007669"/>
    <property type="project" value="UniProtKB-UniRule"/>
</dbReference>
<dbReference type="FunFam" id="3.40.50.620:FF:000021">
    <property type="entry name" value="Riboflavin biosynthesis protein"/>
    <property type="match status" value="1"/>
</dbReference>
<evidence type="ECO:0000256" key="11">
    <source>
        <dbReference type="ARBA" id="ARBA00022840"/>
    </source>
</evidence>
<dbReference type="PANTHER" id="PTHR22749">
    <property type="entry name" value="RIBOFLAVIN KINASE/FMN ADENYLYLTRANSFERASE"/>
    <property type="match status" value="1"/>
</dbReference>
<evidence type="ECO:0000256" key="1">
    <source>
        <dbReference type="ARBA" id="ARBA00002121"/>
    </source>
</evidence>
<organism evidence="17 18">
    <name type="scientific">Salinibacterium xinjiangense</name>
    <dbReference type="NCBI Taxonomy" id="386302"/>
    <lineage>
        <taxon>Bacteria</taxon>
        <taxon>Bacillati</taxon>
        <taxon>Actinomycetota</taxon>
        <taxon>Actinomycetes</taxon>
        <taxon>Micrococcales</taxon>
        <taxon>Microbacteriaceae</taxon>
        <taxon>Salinibacterium</taxon>
    </lineage>
</organism>
<evidence type="ECO:0000313" key="18">
    <source>
        <dbReference type="Proteomes" id="UP000219440"/>
    </source>
</evidence>
<dbReference type="UniPathway" id="UPA00276">
    <property type="reaction ID" value="UER00406"/>
</dbReference>
<dbReference type="UniPathway" id="UPA00277">
    <property type="reaction ID" value="UER00407"/>
</dbReference>
<comment type="pathway">
    <text evidence="2 15">Cofactor biosynthesis; FAD biosynthesis; FAD from FMN: step 1/1.</text>
</comment>
<evidence type="ECO:0000256" key="8">
    <source>
        <dbReference type="ARBA" id="ARBA00022741"/>
    </source>
</evidence>
<feature type="domain" description="Riboflavin kinase" evidence="16">
    <location>
        <begin position="184"/>
        <end position="309"/>
    </location>
</feature>
<dbReference type="SMART" id="SM00904">
    <property type="entry name" value="Flavokinase"/>
    <property type="match status" value="1"/>
</dbReference>
<protein>
    <recommendedName>
        <fullName evidence="15">Riboflavin biosynthesis protein</fullName>
    </recommendedName>
    <domain>
        <recommendedName>
            <fullName evidence="15">Riboflavin kinase</fullName>
            <ecNumber evidence="15">2.7.1.26</ecNumber>
        </recommendedName>
        <alternativeName>
            <fullName evidence="15">Flavokinase</fullName>
        </alternativeName>
    </domain>
    <domain>
        <recommendedName>
            <fullName evidence="15">FMN adenylyltransferase</fullName>
            <ecNumber evidence="15">2.7.7.2</ecNumber>
        </recommendedName>
        <alternativeName>
            <fullName evidence="15">FAD pyrophosphorylase</fullName>
        </alternativeName>
        <alternativeName>
            <fullName evidence="15">FAD synthase</fullName>
        </alternativeName>
    </domain>
</protein>
<dbReference type="EC" id="2.7.7.2" evidence="15"/>
<evidence type="ECO:0000256" key="7">
    <source>
        <dbReference type="ARBA" id="ARBA00022695"/>
    </source>
</evidence>
<dbReference type="NCBIfam" id="NF004160">
    <property type="entry name" value="PRK05627.1-3"/>
    <property type="match status" value="1"/>
</dbReference>
<dbReference type="RefSeq" id="WP_097061249.1">
    <property type="nucleotide sequence ID" value="NZ_BMLC01000003.1"/>
</dbReference>
<dbReference type="EC" id="2.7.1.26" evidence="15"/>